<keyword evidence="4" id="KW-1185">Reference proteome</keyword>
<keyword evidence="1" id="KW-0812">Transmembrane</keyword>
<proteinExistence type="predicted"/>
<evidence type="ECO:0000313" key="4">
    <source>
        <dbReference type="Proteomes" id="UP001595776"/>
    </source>
</evidence>
<protein>
    <submittedName>
        <fullName evidence="3">PH domain-containing protein</fullName>
    </submittedName>
</protein>
<feature type="transmembrane region" description="Helical" evidence="1">
    <location>
        <begin position="70"/>
        <end position="91"/>
    </location>
</feature>
<gene>
    <name evidence="3" type="ORF">ACFO5Q_09775</name>
</gene>
<feature type="transmembrane region" description="Helical" evidence="1">
    <location>
        <begin position="45"/>
        <end position="64"/>
    </location>
</feature>
<evidence type="ECO:0000256" key="1">
    <source>
        <dbReference type="SAM" id="Phobius"/>
    </source>
</evidence>
<evidence type="ECO:0000313" key="3">
    <source>
        <dbReference type="EMBL" id="MFC4348132.1"/>
    </source>
</evidence>
<dbReference type="RefSeq" id="WP_068149979.1">
    <property type="nucleotide sequence ID" value="NZ_JBHSCR010000006.1"/>
</dbReference>
<name>A0ABV8UB35_9PROT</name>
<dbReference type="PANTHER" id="PTHR34473">
    <property type="entry name" value="UPF0699 TRANSMEMBRANE PROTEIN YDBS"/>
    <property type="match status" value="1"/>
</dbReference>
<dbReference type="PANTHER" id="PTHR34473:SF2">
    <property type="entry name" value="UPF0699 TRANSMEMBRANE PROTEIN YDBT"/>
    <property type="match status" value="1"/>
</dbReference>
<evidence type="ECO:0000259" key="2">
    <source>
        <dbReference type="Pfam" id="PF03703"/>
    </source>
</evidence>
<sequence length="183" mass="20185">MGDISVAEHSFSNTQVPAHEIPTASDINFEPLHARYALKLVTESLMIWAIPSIAFTVLLAIGKIESSFLAAPWGFALPLAVLPFIFIICSLEARHAGYAVREQDIHYMSGVIWQKRVALPFNRIQHVEVERNPIERFFGLSTLKFFTAGGGSADMKIPALSEDDATKLKSFVLKLAGEADDRA</sequence>
<dbReference type="InterPro" id="IPR005182">
    <property type="entry name" value="YdbS-like_PH"/>
</dbReference>
<dbReference type="EMBL" id="JBHSCR010000006">
    <property type="protein sequence ID" value="MFC4348132.1"/>
    <property type="molecule type" value="Genomic_DNA"/>
</dbReference>
<reference evidence="4" key="1">
    <citation type="journal article" date="2019" name="Int. J. Syst. Evol. Microbiol.">
        <title>The Global Catalogue of Microorganisms (GCM) 10K type strain sequencing project: providing services to taxonomists for standard genome sequencing and annotation.</title>
        <authorList>
            <consortium name="The Broad Institute Genomics Platform"/>
            <consortium name="The Broad Institute Genome Sequencing Center for Infectious Disease"/>
            <person name="Wu L."/>
            <person name="Ma J."/>
        </authorList>
    </citation>
    <scope>NUCLEOTIDE SEQUENCE [LARGE SCALE GENOMIC DNA]</scope>
    <source>
        <strain evidence="4">CGMCC 1.15304</strain>
    </source>
</reference>
<comment type="caution">
    <text evidence="3">The sequence shown here is derived from an EMBL/GenBank/DDBJ whole genome shotgun (WGS) entry which is preliminary data.</text>
</comment>
<organism evidence="3 4">
    <name type="scientific">Kordiimonas lipolytica</name>
    <dbReference type="NCBI Taxonomy" id="1662421"/>
    <lineage>
        <taxon>Bacteria</taxon>
        <taxon>Pseudomonadati</taxon>
        <taxon>Pseudomonadota</taxon>
        <taxon>Alphaproteobacteria</taxon>
        <taxon>Kordiimonadales</taxon>
        <taxon>Kordiimonadaceae</taxon>
        <taxon>Kordiimonas</taxon>
    </lineage>
</organism>
<dbReference type="Proteomes" id="UP001595776">
    <property type="component" value="Unassembled WGS sequence"/>
</dbReference>
<keyword evidence="1" id="KW-1133">Transmembrane helix</keyword>
<accession>A0ABV8UB35</accession>
<keyword evidence="1" id="KW-0472">Membrane</keyword>
<feature type="domain" description="YdbS-like PH" evidence="2">
    <location>
        <begin position="94"/>
        <end position="170"/>
    </location>
</feature>
<dbReference type="Pfam" id="PF03703">
    <property type="entry name" value="bPH_2"/>
    <property type="match status" value="1"/>
</dbReference>